<dbReference type="FunFam" id="3.30.830.10:FF:000021">
    <property type="entry name" value="Cytochrome b-c1 complex subunit 2"/>
    <property type="match status" value="1"/>
</dbReference>
<dbReference type="GO" id="GO:0016020">
    <property type="term" value="C:membrane"/>
    <property type="evidence" value="ECO:0007669"/>
    <property type="project" value="UniProtKB-ARBA"/>
</dbReference>
<dbReference type="InterPro" id="IPR050361">
    <property type="entry name" value="MPP/UQCRC_Complex"/>
</dbReference>
<dbReference type="EMBL" id="GL379924">
    <property type="protein sequence ID" value="EGT35582.1"/>
    <property type="molecule type" value="Genomic_DNA"/>
</dbReference>
<dbReference type="Gene3D" id="3.30.830.10">
    <property type="entry name" value="Metalloenzyme, LuxS/M16 peptidase-like"/>
    <property type="match status" value="2"/>
</dbReference>
<keyword evidence="3" id="KW-0496">Mitochondrion</keyword>
<name>G0NQC1_CAEBE</name>
<dbReference type="PANTHER" id="PTHR11851">
    <property type="entry name" value="METALLOPROTEASE"/>
    <property type="match status" value="1"/>
</dbReference>
<reference evidence="6" key="1">
    <citation type="submission" date="2011-07" db="EMBL/GenBank/DDBJ databases">
        <authorList>
            <consortium name="Caenorhabditis brenneri Sequencing and Analysis Consortium"/>
            <person name="Wilson R.K."/>
        </authorList>
    </citation>
    <scope>NUCLEOTIDE SEQUENCE [LARGE SCALE GENOMIC DNA]</scope>
    <source>
        <strain evidence="6">PB2801</strain>
    </source>
</reference>
<comment type="subcellular location">
    <subcellularLocation>
        <location evidence="1">Mitochondrion</location>
    </subcellularLocation>
</comment>
<gene>
    <name evidence="5" type="ORF">CAEBREN_14395</name>
</gene>
<keyword evidence="6" id="KW-1185">Reference proteome</keyword>
<keyword evidence="2" id="KW-0809">Transit peptide</keyword>
<dbReference type="InterPro" id="IPR011765">
    <property type="entry name" value="Pept_M16_N"/>
</dbReference>
<dbReference type="eggNOG" id="KOG2583">
    <property type="taxonomic scope" value="Eukaryota"/>
</dbReference>
<protein>
    <recommendedName>
        <fullName evidence="4">Peptidase M16 N-terminal domain-containing protein</fullName>
    </recommendedName>
</protein>
<dbReference type="Pfam" id="PF00675">
    <property type="entry name" value="Peptidase_M16"/>
    <property type="match status" value="1"/>
</dbReference>
<evidence type="ECO:0000256" key="2">
    <source>
        <dbReference type="ARBA" id="ARBA00022946"/>
    </source>
</evidence>
<evidence type="ECO:0000313" key="5">
    <source>
        <dbReference type="EMBL" id="EGT35582.1"/>
    </source>
</evidence>
<dbReference type="Proteomes" id="UP000008068">
    <property type="component" value="Unassembled WGS sequence"/>
</dbReference>
<proteinExistence type="predicted"/>
<dbReference type="STRING" id="135651.G0NQC1"/>
<evidence type="ECO:0000259" key="4">
    <source>
        <dbReference type="Pfam" id="PF00675"/>
    </source>
</evidence>
<feature type="domain" description="Peptidase M16 N-terminal" evidence="4">
    <location>
        <begin position="32"/>
        <end position="174"/>
    </location>
</feature>
<dbReference type="SUPFAM" id="SSF63411">
    <property type="entry name" value="LuxS/MPP-like metallohydrolase"/>
    <property type="match status" value="2"/>
</dbReference>
<evidence type="ECO:0000313" key="6">
    <source>
        <dbReference type="Proteomes" id="UP000008068"/>
    </source>
</evidence>
<dbReference type="PANTHER" id="PTHR11851:SF226">
    <property type="entry name" value="CYTOCHROME B-C1 COMPLEX SUBUNIT 2, MITOCHONDRIAL"/>
    <property type="match status" value="1"/>
</dbReference>
<accession>G0NQC1</accession>
<dbReference type="InterPro" id="IPR011249">
    <property type="entry name" value="Metalloenz_LuxS/M16"/>
</dbReference>
<sequence length="418" mass="44899">MRASLASKSAAALKTQSHVAPLKTKLKNGLSVVAQDNNGAVSQLILAFRAGSRYQSVTQQGLVHHIRNFVGRDVQSYPGLQLVWSSAASGGQLNSFASRDVFGVQMSVPRDKADYALSILGQVAAQPAFKPWEMEDDVLPTIHADLAQKTARAVVFEDIHRAAFRNDSLGFSLYSSKDQIGAFKSEELQEFARKHFVSGNGVLVGVNVDSGTLQQYGEENGAIRDGIAVMNHGAYFRGGDHRRFARGDDVHIMIAGAGAPVGDVKSLAAQHVLLAHIGQSSPLNSRILGSSSSSEIDAFGASYDGSGLIGAYLHTSGAKAESAVKKTVEALRAAKIQNLEECKRRAINEIHFTRESSLLSGYEHATNALYKGPDASELLAEIQKVDQSAVDRFVKNAFERLAISAYGNHSTVPYSDEI</sequence>
<organism evidence="6">
    <name type="scientific">Caenorhabditis brenneri</name>
    <name type="common">Nematode worm</name>
    <dbReference type="NCBI Taxonomy" id="135651"/>
    <lineage>
        <taxon>Eukaryota</taxon>
        <taxon>Metazoa</taxon>
        <taxon>Ecdysozoa</taxon>
        <taxon>Nematoda</taxon>
        <taxon>Chromadorea</taxon>
        <taxon>Rhabditida</taxon>
        <taxon>Rhabditina</taxon>
        <taxon>Rhabditomorpha</taxon>
        <taxon>Rhabditoidea</taxon>
        <taxon>Rhabditidae</taxon>
        <taxon>Peloderinae</taxon>
        <taxon>Caenorhabditis</taxon>
    </lineage>
</organism>
<dbReference type="HOGENOM" id="CLU_009902_0_0_1"/>
<dbReference type="GO" id="GO:0005739">
    <property type="term" value="C:mitochondrion"/>
    <property type="evidence" value="ECO:0007669"/>
    <property type="project" value="UniProtKB-SubCell"/>
</dbReference>
<evidence type="ECO:0000256" key="3">
    <source>
        <dbReference type="ARBA" id="ARBA00023128"/>
    </source>
</evidence>
<dbReference type="FunCoup" id="G0NQC1">
    <property type="interactions" value="957"/>
</dbReference>
<dbReference type="OrthoDB" id="6369905at2759"/>
<dbReference type="InParanoid" id="G0NQC1"/>
<dbReference type="OMA" id="YEHATNA"/>
<evidence type="ECO:0000256" key="1">
    <source>
        <dbReference type="ARBA" id="ARBA00004173"/>
    </source>
</evidence>
<dbReference type="GO" id="GO:0046872">
    <property type="term" value="F:metal ion binding"/>
    <property type="evidence" value="ECO:0007669"/>
    <property type="project" value="InterPro"/>
</dbReference>
<dbReference type="AlphaFoldDB" id="G0NQC1"/>